<dbReference type="Proteomes" id="UP000178086">
    <property type="component" value="Unassembled WGS sequence"/>
</dbReference>
<sequence>MADYDVIIVGSGPAGIFAALELAKEGEPRVLILEKGPDVEKRDCFERSTGKCAHCKPCRITSGWGGAGAFSDGKLTLSTEIGGWLGDYVGDDELARLIDYADHIYREFGATSEVHGTNDENIRQLQSRALLADMRLIAMKVRHMGTDRSYDIIKLMRDRLDAHVDIRTGTPVENLLTEDGRITGVRTAGGEEITGDYVIVAPGREGADWLSAEARRLGLSVVSNAVDIGVRVEVPAAVMEPLTKELYEPKLIYITKSFEDRVRTFCVCPYGVVASEATDGVVTVNGHSYAEKKTENTNFALLVSTVFTEPFKEPIAYAKYIARLANLLGDGILVQRLGDLKDGRRSTPERIARGTVRPTYGDATPGDLSFVLPYRYLSDIMEMLEALDELAPGVNSRNTLLYGVEVKFYSSRLRLTSALETEIENLYAIGDGAGVTRGLIQSSASGIVAARAILDSIAGRK</sequence>
<dbReference type="Pfam" id="PF01266">
    <property type="entry name" value="DAO"/>
    <property type="match status" value="1"/>
</dbReference>
<dbReference type="EMBL" id="MELI01000041">
    <property type="protein sequence ID" value="OFW34574.1"/>
    <property type="molecule type" value="Genomic_DNA"/>
</dbReference>
<dbReference type="Pfam" id="PF21688">
    <property type="entry name" value="FAD-depend_C"/>
    <property type="match status" value="1"/>
</dbReference>
<comment type="caution">
    <text evidence="3">The sequence shown here is derived from an EMBL/GenBank/DDBJ whole genome shotgun (WGS) entry which is preliminary data.</text>
</comment>
<organism evidence="3 4">
    <name type="scientific">Candidatus Aquicultor primus</name>
    <dbReference type="NCBI Taxonomy" id="1797195"/>
    <lineage>
        <taxon>Bacteria</taxon>
        <taxon>Bacillati</taxon>
        <taxon>Actinomycetota</taxon>
        <taxon>Candidatus Aquicultoria</taxon>
        <taxon>Candidatus Aquicultorales</taxon>
        <taxon>Candidatus Aquicultoraceae</taxon>
        <taxon>Candidatus Aquicultor</taxon>
    </lineage>
</organism>
<dbReference type="PRINTS" id="PR00411">
    <property type="entry name" value="PNDRDTASEI"/>
</dbReference>
<evidence type="ECO:0000259" key="2">
    <source>
        <dbReference type="Pfam" id="PF21688"/>
    </source>
</evidence>
<feature type="domain" description="FAD dependent oxidoreductase" evidence="1">
    <location>
        <begin position="5"/>
        <end position="207"/>
    </location>
</feature>
<gene>
    <name evidence="3" type="ORF">A2074_02750</name>
</gene>
<dbReference type="PIRSF" id="PIRSF038984">
    <property type="entry name" value="FAD_binding_protein"/>
    <property type="match status" value="1"/>
</dbReference>
<feature type="domain" description="FAD-dependent protein C-terminal" evidence="2">
    <location>
        <begin position="258"/>
        <end position="406"/>
    </location>
</feature>
<dbReference type="InterPro" id="IPR036188">
    <property type="entry name" value="FAD/NAD-bd_sf"/>
</dbReference>
<evidence type="ECO:0000313" key="3">
    <source>
        <dbReference type="EMBL" id="OFW34574.1"/>
    </source>
</evidence>
<name>A0A1F2UNQ1_9ACTN</name>
<dbReference type="SUPFAM" id="SSF51905">
    <property type="entry name" value="FAD/NAD(P)-binding domain"/>
    <property type="match status" value="1"/>
</dbReference>
<dbReference type="Gene3D" id="3.50.50.60">
    <property type="entry name" value="FAD/NAD(P)-binding domain"/>
    <property type="match status" value="2"/>
</dbReference>
<dbReference type="InterPro" id="IPR006076">
    <property type="entry name" value="FAD-dep_OxRdtase"/>
</dbReference>
<dbReference type="PANTHER" id="PTHR43106:SF1">
    <property type="entry name" value="DEHYDROGENASE-RELATED"/>
    <property type="match status" value="1"/>
</dbReference>
<dbReference type="PANTHER" id="PTHR43106">
    <property type="entry name" value="DEHYDROGENASE-RELATED"/>
    <property type="match status" value="1"/>
</dbReference>
<dbReference type="InterPro" id="IPR049516">
    <property type="entry name" value="FAD-depend_C"/>
</dbReference>
<proteinExistence type="predicted"/>
<reference evidence="3 4" key="1">
    <citation type="journal article" date="2016" name="Nat. Commun.">
        <title>Thousands of microbial genomes shed light on interconnected biogeochemical processes in an aquifer system.</title>
        <authorList>
            <person name="Anantharaman K."/>
            <person name="Brown C.T."/>
            <person name="Hug L.A."/>
            <person name="Sharon I."/>
            <person name="Castelle C.J."/>
            <person name="Probst A.J."/>
            <person name="Thomas B.C."/>
            <person name="Singh A."/>
            <person name="Wilkins M.J."/>
            <person name="Karaoz U."/>
            <person name="Brodie E.L."/>
            <person name="Williams K.H."/>
            <person name="Hubbard S.S."/>
            <person name="Banfield J.F."/>
        </authorList>
    </citation>
    <scope>NUCLEOTIDE SEQUENCE [LARGE SCALE GENOMIC DNA]</scope>
</reference>
<accession>A0A1F2UNQ1</accession>
<dbReference type="AlphaFoldDB" id="A0A1F2UNQ1"/>
<evidence type="ECO:0000313" key="4">
    <source>
        <dbReference type="Proteomes" id="UP000178086"/>
    </source>
</evidence>
<dbReference type="PRINTS" id="PR00368">
    <property type="entry name" value="FADPNR"/>
</dbReference>
<dbReference type="InterPro" id="IPR028348">
    <property type="entry name" value="FAD-binding_protein"/>
</dbReference>
<protein>
    <submittedName>
        <fullName evidence="3">FAD-dependent oxidoreductase</fullName>
    </submittedName>
</protein>
<evidence type="ECO:0000259" key="1">
    <source>
        <dbReference type="Pfam" id="PF01266"/>
    </source>
</evidence>